<reference evidence="8" key="1">
    <citation type="submission" date="2024-02" db="EMBL/GenBank/DDBJ databases">
        <authorList>
            <consortium name="ELIXIR-Norway"/>
            <consortium name="Elixir Norway"/>
        </authorList>
    </citation>
    <scope>NUCLEOTIDE SEQUENCE</scope>
</reference>
<evidence type="ECO:0000313" key="9">
    <source>
        <dbReference type="Proteomes" id="UP001497512"/>
    </source>
</evidence>
<accession>A0ABP0U8V5</accession>
<evidence type="ECO:0000256" key="2">
    <source>
        <dbReference type="ARBA" id="ARBA00008668"/>
    </source>
</evidence>
<dbReference type="InterPro" id="IPR035669">
    <property type="entry name" value="SGNH_plant_lipase-like"/>
</dbReference>
<dbReference type="InterPro" id="IPR051238">
    <property type="entry name" value="GDSL_esterase/lipase"/>
</dbReference>
<evidence type="ECO:0000256" key="3">
    <source>
        <dbReference type="ARBA" id="ARBA00022525"/>
    </source>
</evidence>
<dbReference type="PANTHER" id="PTHR45650">
    <property type="entry name" value="GDSL-LIKE LIPASE/ACYLHYDROLASE-RELATED"/>
    <property type="match status" value="1"/>
</dbReference>
<gene>
    <name evidence="8" type="ORF">CSSPTR1EN2_LOCUS12814</name>
</gene>
<evidence type="ECO:0000256" key="5">
    <source>
        <dbReference type="ARBA" id="ARBA00022801"/>
    </source>
</evidence>
<dbReference type="EMBL" id="OZ019894">
    <property type="protein sequence ID" value="CAK9215603.1"/>
    <property type="molecule type" value="Genomic_DNA"/>
</dbReference>
<name>A0ABP0U8V5_9BRYO</name>
<feature type="chain" id="PRO_5045707446" description="GDSL esterase/lipase" evidence="7">
    <location>
        <begin position="22"/>
        <end position="372"/>
    </location>
</feature>
<dbReference type="Gene3D" id="3.40.50.1110">
    <property type="entry name" value="SGNH hydrolase"/>
    <property type="match status" value="1"/>
</dbReference>
<dbReference type="CDD" id="cd01837">
    <property type="entry name" value="SGNH_plant_lipase_like"/>
    <property type="match status" value="1"/>
</dbReference>
<keyword evidence="4 7" id="KW-0732">Signal</keyword>
<feature type="signal peptide" evidence="7">
    <location>
        <begin position="1"/>
        <end position="21"/>
    </location>
</feature>
<dbReference type="Proteomes" id="UP001497512">
    <property type="component" value="Chromosome 2"/>
</dbReference>
<comment type="similarity">
    <text evidence="2">Belongs to the 'GDSL' lipolytic enzyme family.</text>
</comment>
<evidence type="ECO:0000256" key="7">
    <source>
        <dbReference type="SAM" id="SignalP"/>
    </source>
</evidence>
<keyword evidence="3" id="KW-0964">Secreted</keyword>
<dbReference type="InterPro" id="IPR001087">
    <property type="entry name" value="GDSL"/>
</dbReference>
<keyword evidence="9" id="KW-1185">Reference proteome</keyword>
<comment type="subcellular location">
    <subcellularLocation>
        <location evidence="1">Secreted</location>
    </subcellularLocation>
</comment>
<proteinExistence type="inferred from homology"/>
<evidence type="ECO:0008006" key="10">
    <source>
        <dbReference type="Google" id="ProtNLM"/>
    </source>
</evidence>
<evidence type="ECO:0000256" key="1">
    <source>
        <dbReference type="ARBA" id="ARBA00004613"/>
    </source>
</evidence>
<sequence>MESCCDVGLILSVVLWCSVLATHHVWPISRTSAQLVPATFCFGDSLADPGNNNYINTLSKANYPFNGIDFAAGPTGRFTNGRTTVDIIGELLGFKYYLPPYMAPSTTGNVIRYGVNYASGAAGILDSSGYAFIGRIPLSQQLDQFAKTSAQISQLLGPEAGSNLIAQSIYSVNLGANDFLDNYYAPFSPIGNLSAGAVNNLLLTTYQQHLTNLYSMGARKIVVASVGPAGCTPYRLTTTQAVNGECDQKVNQQIQAFNTGLEALLDGLNANLPGVQFIYLNAYDTVYEIIQNPNAYGFTISDTACCGTGGTYKGLLPCTPLSSLCTDRTNYVFWDPYHTSDKANVILSNRFFYGDSSYARPMNIQQLALLNL</sequence>
<keyword evidence="6" id="KW-0442">Lipid degradation</keyword>
<evidence type="ECO:0000313" key="8">
    <source>
        <dbReference type="EMBL" id="CAK9215603.1"/>
    </source>
</evidence>
<dbReference type="InterPro" id="IPR036514">
    <property type="entry name" value="SGNH_hydro_sf"/>
</dbReference>
<protein>
    <recommendedName>
        <fullName evidence="10">GDSL esterase/lipase</fullName>
    </recommendedName>
</protein>
<keyword evidence="5" id="KW-0378">Hydrolase</keyword>
<organism evidence="8 9">
    <name type="scientific">Sphagnum troendelagicum</name>
    <dbReference type="NCBI Taxonomy" id="128251"/>
    <lineage>
        <taxon>Eukaryota</taxon>
        <taxon>Viridiplantae</taxon>
        <taxon>Streptophyta</taxon>
        <taxon>Embryophyta</taxon>
        <taxon>Bryophyta</taxon>
        <taxon>Sphagnophytina</taxon>
        <taxon>Sphagnopsida</taxon>
        <taxon>Sphagnales</taxon>
        <taxon>Sphagnaceae</taxon>
        <taxon>Sphagnum</taxon>
    </lineage>
</organism>
<dbReference type="Pfam" id="PF00657">
    <property type="entry name" value="Lipase_GDSL"/>
    <property type="match status" value="1"/>
</dbReference>
<keyword evidence="6" id="KW-0443">Lipid metabolism</keyword>
<evidence type="ECO:0000256" key="4">
    <source>
        <dbReference type="ARBA" id="ARBA00022729"/>
    </source>
</evidence>
<evidence type="ECO:0000256" key="6">
    <source>
        <dbReference type="ARBA" id="ARBA00022963"/>
    </source>
</evidence>